<dbReference type="InterPro" id="IPR011006">
    <property type="entry name" value="CheY-like_superfamily"/>
</dbReference>
<dbReference type="EMBL" id="CP066775">
    <property type="protein sequence ID" value="QQL50889.1"/>
    <property type="molecule type" value="Genomic_DNA"/>
</dbReference>
<organism evidence="2 3">
    <name type="scientific">Mucilaginibacter ginkgonis</name>
    <dbReference type="NCBI Taxonomy" id="2682091"/>
    <lineage>
        <taxon>Bacteria</taxon>
        <taxon>Pseudomonadati</taxon>
        <taxon>Bacteroidota</taxon>
        <taxon>Sphingobacteriia</taxon>
        <taxon>Sphingobacteriales</taxon>
        <taxon>Sphingobacteriaceae</taxon>
        <taxon>Mucilaginibacter</taxon>
    </lineage>
</organism>
<dbReference type="GO" id="GO:0000160">
    <property type="term" value="P:phosphorelay signal transduction system"/>
    <property type="evidence" value="ECO:0007669"/>
    <property type="project" value="InterPro"/>
</dbReference>
<dbReference type="Proteomes" id="UP000429232">
    <property type="component" value="Chromosome"/>
</dbReference>
<evidence type="ECO:0000313" key="2">
    <source>
        <dbReference type="EMBL" id="QQL50889.1"/>
    </source>
</evidence>
<dbReference type="InterPro" id="IPR001932">
    <property type="entry name" value="PPM-type_phosphatase-like_dom"/>
</dbReference>
<dbReference type="Gene3D" id="3.40.50.2300">
    <property type="match status" value="1"/>
</dbReference>
<dbReference type="InterPro" id="IPR036457">
    <property type="entry name" value="PPM-type-like_dom_sf"/>
</dbReference>
<dbReference type="Pfam" id="PF00072">
    <property type="entry name" value="Response_reg"/>
    <property type="match status" value="1"/>
</dbReference>
<dbReference type="CDD" id="cd00156">
    <property type="entry name" value="REC"/>
    <property type="match status" value="1"/>
</dbReference>
<dbReference type="PROSITE" id="PS50110">
    <property type="entry name" value="RESPONSE_REGULATORY"/>
    <property type="match status" value="1"/>
</dbReference>
<gene>
    <name evidence="2" type="ORF">GO620_005375</name>
</gene>
<dbReference type="Gene3D" id="3.60.40.10">
    <property type="entry name" value="PPM-type phosphatase domain"/>
    <property type="match status" value="1"/>
</dbReference>
<dbReference type="KEGG" id="mgik:GO620_005375"/>
<evidence type="ECO:0000256" key="1">
    <source>
        <dbReference type="ARBA" id="ARBA00022801"/>
    </source>
</evidence>
<dbReference type="Pfam" id="PF07228">
    <property type="entry name" value="SpoIIE"/>
    <property type="match status" value="1"/>
</dbReference>
<name>A0A6I4IPC0_9SPHI</name>
<protein>
    <submittedName>
        <fullName evidence="2">Fused response regulator/phosphatase</fullName>
    </submittedName>
</protein>
<dbReference type="PANTHER" id="PTHR43156:SF2">
    <property type="entry name" value="STAGE II SPORULATION PROTEIN E"/>
    <property type="match status" value="1"/>
</dbReference>
<reference evidence="2 3" key="1">
    <citation type="submission" date="2020-12" db="EMBL/GenBank/DDBJ databases">
        <title>HMF7856_wgs.fasta genome submission.</title>
        <authorList>
            <person name="Kang H."/>
            <person name="Kim H."/>
            <person name="Joh K."/>
        </authorList>
    </citation>
    <scope>NUCLEOTIDE SEQUENCE [LARGE SCALE GENOMIC DNA]</scope>
    <source>
        <strain evidence="2 3">HMF7856</strain>
    </source>
</reference>
<keyword evidence="1" id="KW-0378">Hydrolase</keyword>
<evidence type="ECO:0000313" key="3">
    <source>
        <dbReference type="Proteomes" id="UP000429232"/>
    </source>
</evidence>
<dbReference type="RefSeq" id="WP_157526612.1">
    <property type="nucleotide sequence ID" value="NZ_CP066775.1"/>
</dbReference>
<dbReference type="SUPFAM" id="SSF52172">
    <property type="entry name" value="CheY-like"/>
    <property type="match status" value="1"/>
</dbReference>
<dbReference type="AlphaFoldDB" id="A0A6I4IPC0"/>
<proteinExistence type="predicted"/>
<dbReference type="PANTHER" id="PTHR43156">
    <property type="entry name" value="STAGE II SPORULATION PROTEIN E-RELATED"/>
    <property type="match status" value="1"/>
</dbReference>
<dbReference type="SMART" id="SM00331">
    <property type="entry name" value="PP2C_SIG"/>
    <property type="match status" value="1"/>
</dbReference>
<dbReference type="InterPro" id="IPR052016">
    <property type="entry name" value="Bact_Sigma-Reg"/>
</dbReference>
<dbReference type="SUPFAM" id="SSF81606">
    <property type="entry name" value="PP2C-like"/>
    <property type="match status" value="1"/>
</dbReference>
<dbReference type="SMART" id="SM00448">
    <property type="entry name" value="REC"/>
    <property type="match status" value="1"/>
</dbReference>
<accession>A0A6I4IPC0</accession>
<keyword evidence="3" id="KW-1185">Reference proteome</keyword>
<dbReference type="InterPro" id="IPR001789">
    <property type="entry name" value="Sig_transdc_resp-reg_receiver"/>
</dbReference>
<dbReference type="GO" id="GO:0016791">
    <property type="term" value="F:phosphatase activity"/>
    <property type="evidence" value="ECO:0007669"/>
    <property type="project" value="TreeGrafter"/>
</dbReference>
<sequence length="380" mass="42521">MAADKVLKTILLVDDNLLFLKMMHRAFTKAGFDCVTAESAKNAIDILAKEIPQAIISDYQMPEMNGLEFRQYLLDQPELKDIPFLFLTDFNNHDLVTAGLNLQAIDYLIKSTPVEVVVAKVNNLVNAVSSQRELSELEIKKAVEALNIRSVPHKAPEVNGFEINFWHQSFKGIPGGDFIDFIDVSDDCAVAVLGDVMGKKWMAWFLSFSFLSYIRSAVRFGVSELGFSAAVILQKINNIVYSDEALKDILSSLSLLMIDHKKNTVTYSGAGDLPIMFYKAASNSFQQIKSSGLLLGLFKDGDYNEHAIEMNKGDQLFIFTDGIIDYALENSAKTDYALFESKLKEITTPDNSFKKLETYLTQKPADNLVDDCSIIHIYKT</sequence>